<dbReference type="GO" id="GO:0015846">
    <property type="term" value="P:polyamine transport"/>
    <property type="evidence" value="ECO:0007669"/>
    <property type="project" value="InterPro"/>
</dbReference>
<dbReference type="PIRSF" id="PIRSF019574">
    <property type="entry name" value="Periplasmic_polyamine_BP"/>
    <property type="match status" value="1"/>
</dbReference>
<evidence type="ECO:0000313" key="6">
    <source>
        <dbReference type="EMBL" id="HFG19121.1"/>
    </source>
</evidence>
<evidence type="ECO:0000256" key="4">
    <source>
        <dbReference type="ARBA" id="ARBA00022764"/>
    </source>
</evidence>
<dbReference type="InterPro" id="IPR006059">
    <property type="entry name" value="SBP"/>
</dbReference>
<reference evidence="6" key="1">
    <citation type="journal article" date="2020" name="mSystems">
        <title>Genome- and Community-Level Interaction Insights into Carbon Utilization and Element Cycling Functions of Hydrothermarchaeota in Hydrothermal Sediment.</title>
        <authorList>
            <person name="Zhou Z."/>
            <person name="Liu Y."/>
            <person name="Xu W."/>
            <person name="Pan J."/>
            <person name="Luo Z.H."/>
            <person name="Li M."/>
        </authorList>
    </citation>
    <scope>NUCLEOTIDE SEQUENCE [LARGE SCALE GENOMIC DNA]</scope>
    <source>
        <strain evidence="6">SpSt-524</strain>
    </source>
</reference>
<dbReference type="GO" id="GO:0042597">
    <property type="term" value="C:periplasmic space"/>
    <property type="evidence" value="ECO:0007669"/>
    <property type="project" value="UniProtKB-SubCell"/>
</dbReference>
<feature type="chain" id="PRO_5028010501" evidence="5">
    <location>
        <begin position="17"/>
        <end position="342"/>
    </location>
</feature>
<accession>A0A7C3HQ11</accession>
<dbReference type="InterPro" id="IPR001188">
    <property type="entry name" value="Sperm_putr-bd"/>
</dbReference>
<keyword evidence="4" id="KW-0574">Periplasm</keyword>
<dbReference type="SUPFAM" id="SSF53850">
    <property type="entry name" value="Periplasmic binding protein-like II"/>
    <property type="match status" value="1"/>
</dbReference>
<dbReference type="EMBL" id="DSWI01000007">
    <property type="protein sequence ID" value="HFG19121.1"/>
    <property type="molecule type" value="Genomic_DNA"/>
</dbReference>
<dbReference type="PANTHER" id="PTHR30222">
    <property type="entry name" value="SPERMIDINE/PUTRESCINE-BINDING PERIPLASMIC PROTEIN"/>
    <property type="match status" value="1"/>
</dbReference>
<dbReference type="Pfam" id="PF13416">
    <property type="entry name" value="SBP_bac_8"/>
    <property type="match status" value="1"/>
</dbReference>
<comment type="subcellular location">
    <subcellularLocation>
        <location evidence="1">Periplasm</location>
    </subcellularLocation>
</comment>
<dbReference type="CDD" id="cd13590">
    <property type="entry name" value="PBP2_PotD_PotF_like"/>
    <property type="match status" value="1"/>
</dbReference>
<proteinExistence type="predicted"/>
<dbReference type="PANTHER" id="PTHR30222:SF17">
    <property type="entry name" value="SPERMIDINE_PUTRESCINE-BINDING PERIPLASMIC PROTEIN"/>
    <property type="match status" value="1"/>
</dbReference>
<evidence type="ECO:0000256" key="5">
    <source>
        <dbReference type="SAM" id="SignalP"/>
    </source>
</evidence>
<sequence length="342" mass="38248">MRTILALVVAMSLAWAQNQTLQLYTWTDYIDPSIVRDFEQATGIKVRITYYESNEEMQAKLQAGGVSQFDLVVPSDFILPVLINLKLLQPLDKGKIPNLKNLDPKFANPPYDPGNRYTVGYLWGTVGLMYRTDIFKTPPASWSVLFDPKEQKGPFTLMDSPREMLGIGQRYLGLSVNNTDPAQVRRVINTLLAAKQSRNFKGFQGGVSATKLLLANQIVAAVVYNQDALRTAEGNPRYGFTIPREGSTLFIDSMAIPAKAPNPEAAHRFINFILDAKIGARLAEYQQSATPNAAAKKLLKPEMLKNPAIWPTEAQMRVLEFILDQGSNNRVLDEAWTRVKSR</sequence>
<dbReference type="GO" id="GO:0019808">
    <property type="term" value="F:polyamine binding"/>
    <property type="evidence" value="ECO:0007669"/>
    <property type="project" value="InterPro"/>
</dbReference>
<name>A0A7C3HQ11_MEIRU</name>
<dbReference type="PRINTS" id="PR00909">
    <property type="entry name" value="SPERMDNBNDNG"/>
</dbReference>
<organism evidence="6">
    <name type="scientific">Meiothermus ruber</name>
    <dbReference type="NCBI Taxonomy" id="277"/>
    <lineage>
        <taxon>Bacteria</taxon>
        <taxon>Thermotogati</taxon>
        <taxon>Deinococcota</taxon>
        <taxon>Deinococci</taxon>
        <taxon>Thermales</taxon>
        <taxon>Thermaceae</taxon>
        <taxon>Meiothermus</taxon>
    </lineage>
</organism>
<gene>
    <name evidence="6" type="ORF">ENS82_00165</name>
</gene>
<comment type="caution">
    <text evidence="6">The sequence shown here is derived from an EMBL/GenBank/DDBJ whole genome shotgun (WGS) entry which is preliminary data.</text>
</comment>
<evidence type="ECO:0000256" key="3">
    <source>
        <dbReference type="ARBA" id="ARBA00022729"/>
    </source>
</evidence>
<protein>
    <submittedName>
        <fullName evidence="6">Spermidine/putrescine ABC transporter substrate-binding protein</fullName>
    </submittedName>
</protein>
<feature type="signal peptide" evidence="5">
    <location>
        <begin position="1"/>
        <end position="16"/>
    </location>
</feature>
<dbReference type="Gene3D" id="3.40.190.10">
    <property type="entry name" value="Periplasmic binding protein-like II"/>
    <property type="match status" value="2"/>
</dbReference>
<evidence type="ECO:0000256" key="2">
    <source>
        <dbReference type="ARBA" id="ARBA00022448"/>
    </source>
</evidence>
<dbReference type="AlphaFoldDB" id="A0A7C3HQ11"/>
<evidence type="ECO:0000256" key="1">
    <source>
        <dbReference type="ARBA" id="ARBA00004418"/>
    </source>
</evidence>
<keyword evidence="2" id="KW-0813">Transport</keyword>
<keyword evidence="3 5" id="KW-0732">Signal</keyword>